<reference evidence="1 2" key="1">
    <citation type="journal article" date="2023" name="bioRxiv">
        <title>Conserved and derived expression patterns and positive selection on dental genes reveal complex evolutionary context of ever-growing rodent molars.</title>
        <authorList>
            <person name="Calamari Z.T."/>
            <person name="Song A."/>
            <person name="Cohen E."/>
            <person name="Akter M."/>
            <person name="Roy R.D."/>
            <person name="Hallikas O."/>
            <person name="Christensen M.M."/>
            <person name="Li P."/>
            <person name="Marangoni P."/>
            <person name="Jernvall J."/>
            <person name="Klein O.D."/>
        </authorList>
    </citation>
    <scope>NUCLEOTIDE SEQUENCE [LARGE SCALE GENOMIC DNA]</scope>
    <source>
        <strain evidence="1">V071</strain>
    </source>
</reference>
<feature type="non-terminal residue" evidence="1">
    <location>
        <position position="118"/>
    </location>
</feature>
<protein>
    <submittedName>
        <fullName evidence="1">Uncharacterized protein</fullName>
    </submittedName>
</protein>
<dbReference type="EMBL" id="JBBHLL010000123">
    <property type="protein sequence ID" value="KAK7814456.1"/>
    <property type="molecule type" value="Genomic_DNA"/>
</dbReference>
<evidence type="ECO:0000313" key="2">
    <source>
        <dbReference type="Proteomes" id="UP001488838"/>
    </source>
</evidence>
<accession>A0AAW0IK33</accession>
<dbReference type="AlphaFoldDB" id="A0AAW0IK33"/>
<gene>
    <name evidence="1" type="ORF">U0070_008824</name>
</gene>
<comment type="caution">
    <text evidence="1">The sequence shown here is derived from an EMBL/GenBank/DDBJ whole genome shotgun (WGS) entry which is preliminary data.</text>
</comment>
<dbReference type="Proteomes" id="UP001488838">
    <property type="component" value="Unassembled WGS sequence"/>
</dbReference>
<organism evidence="1 2">
    <name type="scientific">Myodes glareolus</name>
    <name type="common">Bank vole</name>
    <name type="synonym">Clethrionomys glareolus</name>
    <dbReference type="NCBI Taxonomy" id="447135"/>
    <lineage>
        <taxon>Eukaryota</taxon>
        <taxon>Metazoa</taxon>
        <taxon>Chordata</taxon>
        <taxon>Craniata</taxon>
        <taxon>Vertebrata</taxon>
        <taxon>Euteleostomi</taxon>
        <taxon>Mammalia</taxon>
        <taxon>Eutheria</taxon>
        <taxon>Euarchontoglires</taxon>
        <taxon>Glires</taxon>
        <taxon>Rodentia</taxon>
        <taxon>Myomorpha</taxon>
        <taxon>Muroidea</taxon>
        <taxon>Cricetidae</taxon>
        <taxon>Arvicolinae</taxon>
        <taxon>Myodes</taxon>
    </lineage>
</organism>
<sequence>MIHPIPDDICARFIPQDITRHKTFQICLAEGPPGYSWWNSETMEAEIKSFESGQEMQRQQSQGLMYPGICQTFSATHPFSEPNIDLEQLTFSYRIVVSFPGLPLMDLSDLIPTFQSLK</sequence>
<evidence type="ECO:0000313" key="1">
    <source>
        <dbReference type="EMBL" id="KAK7814456.1"/>
    </source>
</evidence>
<proteinExistence type="predicted"/>
<name>A0AAW0IK33_MYOGA</name>
<keyword evidence="2" id="KW-1185">Reference proteome</keyword>